<accession>A0A148HKB2</accession>
<comment type="caution">
    <text evidence="1">The sequence shown here is derived from an EMBL/GenBank/DDBJ whole genome shotgun (WGS) entry which is preliminary data.</text>
</comment>
<evidence type="ECO:0000313" key="1">
    <source>
        <dbReference type="EMBL" id="RRL49539.1"/>
    </source>
</evidence>
<sequence>MQYHTLLKINQIYEVKMSSLNLFDDVVPLEKQHPIYIMMKKERYEPEREVINQWAKGFLDRDNKFTKEFQTSFEPCLWELYLFAYLKELGLRNDFSYDAPDFIVNEPGFCIEATIALPAQGAPGAHGFSTEDMPRDFNKFNSEASIRLSNSFISKVKKLRSRYSQLPQCKEKPFVIAIASFDRPFAHFAAARPILATLYGLYHDEEATIESGSKSIISYNVEAAVKKENVNIAMGLFCTPDYSDVSAVIYSSLATWGKVRALADNPSALTIYTTFTPRENSLYPKVHQAKKNDYIEHLADGLYILHNPFAKYPLPKETLSHPRVAQGYVESDGYVNFVAPEDFLLLRFLQSFNLKD</sequence>
<protein>
    <submittedName>
        <fullName evidence="1">Glycosaminoglycan attachment site</fullName>
    </submittedName>
</protein>
<gene>
    <name evidence="1" type="ORF">DU321_05445</name>
</gene>
<reference evidence="1 2" key="1">
    <citation type="submission" date="2018-11" db="EMBL/GenBank/DDBJ databases">
        <title>E. coli isolates of the female bladder.</title>
        <authorList>
            <person name="Garretto A."/>
            <person name="Miller-Ensminger T."/>
            <person name="Wolfe A.J."/>
            <person name="Putonti C."/>
        </authorList>
    </citation>
    <scope>NUCLEOTIDE SEQUENCE [LARGE SCALE GENOMIC DNA]</scope>
    <source>
        <strain evidence="1 2">UMB1727</strain>
    </source>
</reference>
<dbReference type="RefSeq" id="WP_001199334.1">
    <property type="nucleotide sequence ID" value="NZ_CABVZG010000014.1"/>
</dbReference>
<dbReference type="AlphaFoldDB" id="A0A148HKB2"/>
<dbReference type="Proteomes" id="UP000272662">
    <property type="component" value="Unassembled WGS sequence"/>
</dbReference>
<proteinExistence type="predicted"/>
<dbReference type="EMBL" id="RRVG01000004">
    <property type="protein sequence ID" value="RRL49539.1"/>
    <property type="molecule type" value="Genomic_DNA"/>
</dbReference>
<evidence type="ECO:0000313" key="2">
    <source>
        <dbReference type="Proteomes" id="UP000272662"/>
    </source>
</evidence>
<organism evidence="1 2">
    <name type="scientific">Escherichia coli</name>
    <dbReference type="NCBI Taxonomy" id="562"/>
    <lineage>
        <taxon>Bacteria</taxon>
        <taxon>Pseudomonadati</taxon>
        <taxon>Pseudomonadota</taxon>
        <taxon>Gammaproteobacteria</taxon>
        <taxon>Enterobacterales</taxon>
        <taxon>Enterobacteriaceae</taxon>
        <taxon>Escherichia</taxon>
    </lineage>
</organism>
<name>A0A148HKB2_ECOLX</name>